<feature type="transmembrane region" description="Helical" evidence="4">
    <location>
        <begin position="223"/>
        <end position="248"/>
    </location>
</feature>
<evidence type="ECO:0000313" key="7">
    <source>
        <dbReference type="Proteomes" id="UP000569092"/>
    </source>
</evidence>
<proteinExistence type="predicted"/>
<dbReference type="PANTHER" id="PTHR23539">
    <property type="entry name" value="MFS TRANSPORTER"/>
    <property type="match status" value="1"/>
</dbReference>
<evidence type="ECO:0000256" key="4">
    <source>
        <dbReference type="SAM" id="Phobius"/>
    </source>
</evidence>
<sequence>MVQNAKSDPSDRAPSRQSRFGLNAANFFQAEAVGVVLPILNTFLKEARWRYDQIGLATALLGLGTLLFQTPAGVLVDRFKNRRLLFFVASIVVGVCFGVIPFVPRSALWIDSLLFLSGVAQSIFIPVLGALALALVGYKALNRTLGENQGWNHVGNIVAALLAFVAVRYFGSASIFYSVAIASLVGAFSVYWMRKEELNEEVASGDGKQPKVKWGTILHDRPVLFLLAAVALFHLANAPILPVTALYIKQLGGSSALTTFTVLSAQLVMVPVAWATGRLCDSWGRKPIMAIAFWVLPFRIFSYILAHSPHMVVSLQALDGIGAGIYSVAIVAFAADLTRGKGQFNSLLGIFATAQAIGGVVGPIVSGLVLQHFGFNMTFLGFAVLALLAAAIFQLLVPNTQSMEAPQAASTVNA</sequence>
<gene>
    <name evidence="6" type="ORF">HDF10_003080</name>
</gene>
<dbReference type="Proteomes" id="UP000569092">
    <property type="component" value="Unassembled WGS sequence"/>
</dbReference>
<keyword evidence="2 4" id="KW-1133">Transmembrane helix</keyword>
<keyword evidence="3 4" id="KW-0472">Membrane</keyword>
<feature type="transmembrane region" description="Helical" evidence="4">
    <location>
        <begin position="84"/>
        <end position="103"/>
    </location>
</feature>
<feature type="transmembrane region" description="Helical" evidence="4">
    <location>
        <begin position="175"/>
        <end position="193"/>
    </location>
</feature>
<dbReference type="GO" id="GO:0022857">
    <property type="term" value="F:transmembrane transporter activity"/>
    <property type="evidence" value="ECO:0007669"/>
    <property type="project" value="InterPro"/>
</dbReference>
<feature type="transmembrane region" description="Helical" evidence="4">
    <location>
        <begin position="347"/>
        <end position="369"/>
    </location>
</feature>
<dbReference type="PANTHER" id="PTHR23539:SF1">
    <property type="entry name" value="MAJOR FACILITATOR SUPERFAMILY (MFS) PROFILE DOMAIN-CONTAINING PROTEIN"/>
    <property type="match status" value="1"/>
</dbReference>
<feature type="transmembrane region" description="Helical" evidence="4">
    <location>
        <begin position="288"/>
        <end position="306"/>
    </location>
</feature>
<dbReference type="SUPFAM" id="SSF103473">
    <property type="entry name" value="MFS general substrate transporter"/>
    <property type="match status" value="1"/>
</dbReference>
<evidence type="ECO:0000256" key="3">
    <source>
        <dbReference type="ARBA" id="ARBA00023136"/>
    </source>
</evidence>
<dbReference type="InterPro" id="IPR020846">
    <property type="entry name" value="MFS_dom"/>
</dbReference>
<keyword evidence="1 4" id="KW-0812">Transmembrane</keyword>
<feature type="transmembrane region" description="Helical" evidence="4">
    <location>
        <begin position="53"/>
        <end position="72"/>
    </location>
</feature>
<feature type="transmembrane region" description="Helical" evidence="4">
    <location>
        <begin position="20"/>
        <end position="41"/>
    </location>
</feature>
<comment type="caution">
    <text evidence="6">The sequence shown here is derived from an EMBL/GenBank/DDBJ whole genome shotgun (WGS) entry which is preliminary data.</text>
</comment>
<dbReference type="AlphaFoldDB" id="A0A7W8JC10"/>
<organism evidence="6 7">
    <name type="scientific">Tunturiibacter lichenicola</name>
    <dbReference type="NCBI Taxonomy" id="2051959"/>
    <lineage>
        <taxon>Bacteria</taxon>
        <taxon>Pseudomonadati</taxon>
        <taxon>Acidobacteriota</taxon>
        <taxon>Terriglobia</taxon>
        <taxon>Terriglobales</taxon>
        <taxon>Acidobacteriaceae</taxon>
        <taxon>Tunturiibacter</taxon>
    </lineage>
</organism>
<reference evidence="6 7" key="1">
    <citation type="submission" date="2020-08" db="EMBL/GenBank/DDBJ databases">
        <title>Genomic Encyclopedia of Type Strains, Phase IV (KMG-V): Genome sequencing to study the core and pangenomes of soil and plant-associated prokaryotes.</title>
        <authorList>
            <person name="Whitman W."/>
        </authorList>
    </citation>
    <scope>NUCLEOTIDE SEQUENCE [LARGE SCALE GENOMIC DNA]</scope>
    <source>
        <strain evidence="6 7">M8US30</strain>
    </source>
</reference>
<protein>
    <submittedName>
        <fullName evidence="6">MFS family permease</fullName>
    </submittedName>
</protein>
<dbReference type="InterPro" id="IPR036259">
    <property type="entry name" value="MFS_trans_sf"/>
</dbReference>
<feature type="domain" description="Major facilitator superfamily (MFS) profile" evidence="5">
    <location>
        <begin position="222"/>
        <end position="414"/>
    </location>
</feature>
<name>A0A7W8JC10_9BACT</name>
<feature type="transmembrane region" description="Helical" evidence="4">
    <location>
        <begin position="375"/>
        <end position="397"/>
    </location>
</feature>
<dbReference type="InterPro" id="IPR011701">
    <property type="entry name" value="MFS"/>
</dbReference>
<evidence type="ECO:0000256" key="1">
    <source>
        <dbReference type="ARBA" id="ARBA00022692"/>
    </source>
</evidence>
<feature type="transmembrane region" description="Helical" evidence="4">
    <location>
        <begin position="312"/>
        <end position="335"/>
    </location>
</feature>
<accession>A0A7W8JC10</accession>
<evidence type="ECO:0000256" key="2">
    <source>
        <dbReference type="ARBA" id="ARBA00022989"/>
    </source>
</evidence>
<feature type="transmembrane region" description="Helical" evidence="4">
    <location>
        <begin position="150"/>
        <end position="169"/>
    </location>
</feature>
<dbReference type="PROSITE" id="PS50850">
    <property type="entry name" value="MFS"/>
    <property type="match status" value="1"/>
</dbReference>
<dbReference type="EMBL" id="JACHDZ010000005">
    <property type="protein sequence ID" value="MBB5345089.1"/>
    <property type="molecule type" value="Genomic_DNA"/>
</dbReference>
<evidence type="ECO:0000259" key="5">
    <source>
        <dbReference type="PROSITE" id="PS50850"/>
    </source>
</evidence>
<dbReference type="Gene3D" id="1.20.1250.20">
    <property type="entry name" value="MFS general substrate transporter like domains"/>
    <property type="match status" value="2"/>
</dbReference>
<feature type="transmembrane region" description="Helical" evidence="4">
    <location>
        <begin position="254"/>
        <end position="276"/>
    </location>
</feature>
<dbReference type="Pfam" id="PF07690">
    <property type="entry name" value="MFS_1"/>
    <property type="match status" value="1"/>
</dbReference>
<evidence type="ECO:0000313" key="6">
    <source>
        <dbReference type="EMBL" id="MBB5345089.1"/>
    </source>
</evidence>
<feature type="transmembrane region" description="Helical" evidence="4">
    <location>
        <begin position="115"/>
        <end position="138"/>
    </location>
</feature>